<dbReference type="EMBL" id="FOVO01000057">
    <property type="protein sequence ID" value="SFO07834.1"/>
    <property type="molecule type" value="Genomic_DNA"/>
</dbReference>
<proteinExistence type="predicted"/>
<organism evidence="2 3">
    <name type="scientific">Xenorhabdus japonica</name>
    <dbReference type="NCBI Taxonomy" id="53341"/>
    <lineage>
        <taxon>Bacteria</taxon>
        <taxon>Pseudomonadati</taxon>
        <taxon>Pseudomonadota</taxon>
        <taxon>Gammaproteobacteria</taxon>
        <taxon>Enterobacterales</taxon>
        <taxon>Morganellaceae</taxon>
        <taxon>Xenorhabdus</taxon>
    </lineage>
</organism>
<dbReference type="InterPro" id="IPR012337">
    <property type="entry name" value="RNaseH-like_sf"/>
</dbReference>
<dbReference type="PANTHER" id="PTHR37319">
    <property type="entry name" value="TRANSPOSASE"/>
    <property type="match status" value="1"/>
</dbReference>
<gene>
    <name evidence="2" type="ORF">SAMN05421579_15712</name>
</gene>
<protein>
    <submittedName>
        <fullName evidence="2">Transposase DNA-binding</fullName>
    </submittedName>
</protein>
<dbReference type="InterPro" id="IPR014735">
    <property type="entry name" value="Transposase_Tn5-like_N"/>
</dbReference>
<sequence length="223" mass="25045">MFQTHAEQWAYETFSRANLGDSRRTKRLIKFTASLANHIGQSIVQSLKTPADIEAAYRLTRNQAIDAAAIAEARFAATAEHAKSYDCLLALEDTTSLEFTHRTVREEMGYTTSRKSDTGLHAHSVSLFAPSEDQVIGLIEQTRWTRALNHYGKKAQRASRPYKDKESYKWERASQATEARLGSEMNKVISVCEIRYAPVTLKMPVNKRGEIGSTVLCELSGNE</sequence>
<dbReference type="InterPro" id="IPR038215">
    <property type="entry name" value="TN5-like_N_sf"/>
</dbReference>
<dbReference type="InterPro" id="IPR047768">
    <property type="entry name" value="Tn5p-like"/>
</dbReference>
<dbReference type="GO" id="GO:0003677">
    <property type="term" value="F:DNA binding"/>
    <property type="evidence" value="ECO:0007669"/>
    <property type="project" value="UniProtKB-KW"/>
</dbReference>
<dbReference type="STRING" id="53341.SAMN05421579_15712"/>
<dbReference type="AlphaFoldDB" id="A0A1I5E8M3"/>
<name>A0A1I5E8M3_9GAMM</name>
<dbReference type="Pfam" id="PF14706">
    <property type="entry name" value="Tnp_DNA_bind"/>
    <property type="match status" value="1"/>
</dbReference>
<accession>A0A1I5E8M3</accession>
<evidence type="ECO:0000313" key="2">
    <source>
        <dbReference type="EMBL" id="SFO07834.1"/>
    </source>
</evidence>
<dbReference type="Gene3D" id="3.90.350.10">
    <property type="entry name" value="Transposase Inhibitor Protein From Tn5, Chain A, domain 1"/>
    <property type="match status" value="1"/>
</dbReference>
<keyword evidence="2" id="KW-0238">DNA-binding</keyword>
<evidence type="ECO:0000313" key="3">
    <source>
        <dbReference type="Proteomes" id="UP000199011"/>
    </source>
</evidence>
<dbReference type="Proteomes" id="UP000199011">
    <property type="component" value="Unassembled WGS sequence"/>
</dbReference>
<reference evidence="3" key="1">
    <citation type="submission" date="2016-10" db="EMBL/GenBank/DDBJ databases">
        <authorList>
            <person name="Varghese N."/>
            <person name="Submissions S."/>
        </authorList>
    </citation>
    <scope>NUCLEOTIDE SEQUENCE [LARGE SCALE GENOMIC DNA]</scope>
    <source>
        <strain evidence="3">DSM 16522</strain>
    </source>
</reference>
<dbReference type="PANTHER" id="PTHR37319:SF1">
    <property type="entry name" value="TRANSPOSASE TN5 DIMERISATION DOMAIN-CONTAINING PROTEIN"/>
    <property type="match status" value="1"/>
</dbReference>
<dbReference type="SUPFAM" id="SSF53098">
    <property type="entry name" value="Ribonuclease H-like"/>
    <property type="match status" value="1"/>
</dbReference>
<evidence type="ECO:0000259" key="1">
    <source>
        <dbReference type="Pfam" id="PF14706"/>
    </source>
</evidence>
<feature type="domain" description="Transposase Tn5-like N-terminal" evidence="1">
    <location>
        <begin position="7"/>
        <end position="65"/>
    </location>
</feature>
<dbReference type="Gene3D" id="1.10.246.40">
    <property type="entry name" value="Tn5 transposase, domain 1"/>
    <property type="match status" value="1"/>
</dbReference>
<keyword evidence="3" id="KW-1185">Reference proteome</keyword>